<sequence length="436" mass="49499">MILHALKIPMHYRELIASLVCNTESRTCMLRLCDNCPPNSEVLRRLCRLVTEALGITEDEDESEFLNEKVVYHQWKSTDRSELADMVATRSDLIETVMRKLVNLIPHDFIAQKQSQYVREFKEDMPSSELKILMDFAMNFSCTYHKETTSYHFNKTQVTLHPVVIYHKTEGEEEVKADSICFISNDLNHDVGLVKTFQSKTISIVKSKFPDVKAVEYVTDGHGKALCDAMAGNIKRLLANKSRQQPENAPINSALKVYEFLKSHKISEKINFMYISKEESELERKALLPADQLVSVPGTRGFHCFVPLSENTIGCKRLSSDQNYTLKHFLLKRPQQQLQHTASYESGTYVVVKASGRRHVACLTDLNTEEQEAEVVTLKPRIPSAAGVYKWRDDLQTLIVPVPHIVCSVELVDLGNNSFKLTDSAHAHLTSIGVLK</sequence>
<gene>
    <name evidence="1" type="ORF">KUF71_007416</name>
</gene>
<reference evidence="1" key="1">
    <citation type="submission" date="2021-07" db="EMBL/GenBank/DDBJ databases">
        <authorList>
            <person name="Catto M.A."/>
            <person name="Jacobson A."/>
            <person name="Kennedy G."/>
            <person name="Labadie P."/>
            <person name="Hunt B.G."/>
            <person name="Srinivasan R."/>
        </authorList>
    </citation>
    <scope>NUCLEOTIDE SEQUENCE</scope>
    <source>
        <strain evidence="1">PL_HMW_Pooled</strain>
        <tissue evidence="1">Head</tissue>
    </source>
</reference>
<evidence type="ECO:0000313" key="2">
    <source>
        <dbReference type="Proteomes" id="UP001219518"/>
    </source>
</evidence>
<dbReference type="PANTHER" id="PTHR46601:SF1">
    <property type="entry name" value="ADF-H DOMAIN-CONTAINING PROTEIN"/>
    <property type="match status" value="1"/>
</dbReference>
<dbReference type="EMBL" id="JAHWGI010000844">
    <property type="protein sequence ID" value="KAK3918036.1"/>
    <property type="molecule type" value="Genomic_DNA"/>
</dbReference>
<protein>
    <submittedName>
        <fullName evidence="1">Dysferlin</fullName>
    </submittedName>
</protein>
<dbReference type="AlphaFoldDB" id="A0AAE1LFB6"/>
<reference evidence="1" key="2">
    <citation type="journal article" date="2023" name="BMC Genomics">
        <title>Pest status, molecular evolution, and epigenetic factors derived from the genome assembly of Frankliniella fusca, a thysanopteran phytovirus vector.</title>
        <authorList>
            <person name="Catto M.A."/>
            <person name="Labadie P.E."/>
            <person name="Jacobson A.L."/>
            <person name="Kennedy G.G."/>
            <person name="Srinivasan R."/>
            <person name="Hunt B.G."/>
        </authorList>
    </citation>
    <scope>NUCLEOTIDE SEQUENCE</scope>
    <source>
        <strain evidence="1">PL_HMW_Pooled</strain>
    </source>
</reference>
<keyword evidence="2" id="KW-1185">Reference proteome</keyword>
<proteinExistence type="predicted"/>
<accession>A0AAE1LFB6</accession>
<name>A0AAE1LFB6_9NEOP</name>
<evidence type="ECO:0000313" key="1">
    <source>
        <dbReference type="EMBL" id="KAK3918036.1"/>
    </source>
</evidence>
<comment type="caution">
    <text evidence="1">The sequence shown here is derived from an EMBL/GenBank/DDBJ whole genome shotgun (WGS) entry which is preliminary data.</text>
</comment>
<dbReference type="PANTHER" id="PTHR46601">
    <property type="entry name" value="ULP_PROTEASE DOMAIN-CONTAINING PROTEIN"/>
    <property type="match status" value="1"/>
</dbReference>
<dbReference type="Proteomes" id="UP001219518">
    <property type="component" value="Unassembled WGS sequence"/>
</dbReference>
<organism evidence="1 2">
    <name type="scientific">Frankliniella fusca</name>
    <dbReference type="NCBI Taxonomy" id="407009"/>
    <lineage>
        <taxon>Eukaryota</taxon>
        <taxon>Metazoa</taxon>
        <taxon>Ecdysozoa</taxon>
        <taxon>Arthropoda</taxon>
        <taxon>Hexapoda</taxon>
        <taxon>Insecta</taxon>
        <taxon>Pterygota</taxon>
        <taxon>Neoptera</taxon>
        <taxon>Paraneoptera</taxon>
        <taxon>Thysanoptera</taxon>
        <taxon>Terebrantia</taxon>
        <taxon>Thripoidea</taxon>
        <taxon>Thripidae</taxon>
        <taxon>Frankliniella</taxon>
    </lineage>
</organism>